<evidence type="ECO:0000256" key="1">
    <source>
        <dbReference type="SAM" id="MobiDB-lite"/>
    </source>
</evidence>
<feature type="region of interest" description="Disordered" evidence="1">
    <location>
        <begin position="69"/>
        <end position="114"/>
    </location>
</feature>
<accession>A0A914IHK0</accession>
<feature type="compositionally biased region" description="Basic and acidic residues" evidence="1">
    <location>
        <begin position="103"/>
        <end position="114"/>
    </location>
</feature>
<feature type="compositionally biased region" description="Polar residues" evidence="1">
    <location>
        <begin position="90"/>
        <end position="100"/>
    </location>
</feature>
<dbReference type="Proteomes" id="UP000887572">
    <property type="component" value="Unplaced"/>
</dbReference>
<sequence>MVLFATNLLDKAESVKVKLEELPLKTFDEIFGEGWWDKGEAEDLKMQAPTNYGQNFHHQIDRQNTQIGQIEPNSTDQNPQLKESDHTGQIEPNSTDQNPPLTEADHFDNAKNGDEQNEIIKEMTSNAEDKRKQKFDQKKAELTRAGIKNSYKHEIGETVAKELGLGFTTINRWKQKLGQTKPNHKYAYSEQKELMKLYYEIKGKNPKINDKEIVKLLKIGTRTLYVWKRQFKRQQFNPNSVVGHSVEENAAANVQEIGTLSVIKL</sequence>
<dbReference type="WBParaSite" id="Gr19_v10_g9980.t1">
    <property type="protein sequence ID" value="Gr19_v10_g9980.t1"/>
    <property type="gene ID" value="Gr19_v10_g9980"/>
</dbReference>
<organism evidence="2 3">
    <name type="scientific">Globodera rostochiensis</name>
    <name type="common">Golden nematode worm</name>
    <name type="synonym">Heterodera rostochiensis</name>
    <dbReference type="NCBI Taxonomy" id="31243"/>
    <lineage>
        <taxon>Eukaryota</taxon>
        <taxon>Metazoa</taxon>
        <taxon>Ecdysozoa</taxon>
        <taxon>Nematoda</taxon>
        <taxon>Chromadorea</taxon>
        <taxon>Rhabditida</taxon>
        <taxon>Tylenchina</taxon>
        <taxon>Tylenchomorpha</taxon>
        <taxon>Tylenchoidea</taxon>
        <taxon>Heteroderidae</taxon>
        <taxon>Heteroderinae</taxon>
        <taxon>Globodera</taxon>
    </lineage>
</organism>
<protein>
    <submittedName>
        <fullName evidence="3">Transposase</fullName>
    </submittedName>
</protein>
<feature type="compositionally biased region" description="Polar residues" evidence="1">
    <location>
        <begin position="69"/>
        <end position="81"/>
    </location>
</feature>
<keyword evidence="2" id="KW-1185">Reference proteome</keyword>
<name>A0A914IHK0_GLORO</name>
<reference evidence="3" key="1">
    <citation type="submission" date="2022-11" db="UniProtKB">
        <authorList>
            <consortium name="WormBaseParasite"/>
        </authorList>
    </citation>
    <scope>IDENTIFICATION</scope>
</reference>
<evidence type="ECO:0000313" key="2">
    <source>
        <dbReference type="Proteomes" id="UP000887572"/>
    </source>
</evidence>
<dbReference type="AlphaFoldDB" id="A0A914IHK0"/>
<evidence type="ECO:0000313" key="3">
    <source>
        <dbReference type="WBParaSite" id="Gr19_v10_g9980.t1"/>
    </source>
</evidence>
<proteinExistence type="predicted"/>